<proteinExistence type="predicted"/>
<dbReference type="RefSeq" id="WP_045096142.1">
    <property type="nucleotide sequence ID" value="NZ_LN614827.1"/>
</dbReference>
<gene>
    <name evidence="1" type="ORF">LFA_2316</name>
</gene>
<dbReference type="STRING" id="1212491.LFA_2316"/>
<evidence type="ECO:0000313" key="2">
    <source>
        <dbReference type="Proteomes" id="UP000032430"/>
    </source>
</evidence>
<dbReference type="HOGENOM" id="CLU_1089012_0_0_6"/>
<dbReference type="KEGG" id="lfa:LFA_2316"/>
<keyword evidence="2" id="KW-1185">Reference proteome</keyword>
<sequence>MSKNSLNTQYISWLTRFMERSSEYSVKGIVRPLITGLSTATSLEELLQAIQRHPPLKSDEPSSSSPVVYGPINLHDQLSKWQKQLQEAVNKYPAAKKTLTELLEKQQFPLPLLPLIVLLNKIINTSKFQLHCRIFSLIAHLSAEEEFLEVLDFIASLKETPQLPKESLPSGSFLAQNPINTNHQQCLALLNTVATQYNEKNKLSGLANGLLQDSLLIYQETLSEETDLSYEVRLSCQEEKEETQQVIVNNYCVLF</sequence>
<dbReference type="AlphaFoldDB" id="A0A098G5C1"/>
<organism evidence="1 2">
    <name type="scientific">Legionella fallonii LLAP-10</name>
    <dbReference type="NCBI Taxonomy" id="1212491"/>
    <lineage>
        <taxon>Bacteria</taxon>
        <taxon>Pseudomonadati</taxon>
        <taxon>Pseudomonadota</taxon>
        <taxon>Gammaproteobacteria</taxon>
        <taxon>Legionellales</taxon>
        <taxon>Legionellaceae</taxon>
        <taxon>Legionella</taxon>
    </lineage>
</organism>
<evidence type="ECO:0000313" key="1">
    <source>
        <dbReference type="EMBL" id="CEG57688.1"/>
    </source>
</evidence>
<reference evidence="2" key="1">
    <citation type="submission" date="2014-09" db="EMBL/GenBank/DDBJ databases">
        <authorList>
            <person name="Gomez-Valero L."/>
        </authorList>
    </citation>
    <scope>NUCLEOTIDE SEQUENCE [LARGE SCALE GENOMIC DNA]</scope>
    <source>
        <strain evidence="2">ATCC700992</strain>
    </source>
</reference>
<name>A0A098G5C1_9GAMM</name>
<dbReference type="Proteomes" id="UP000032430">
    <property type="component" value="Chromosome I"/>
</dbReference>
<dbReference type="EMBL" id="LN614827">
    <property type="protein sequence ID" value="CEG57688.1"/>
    <property type="molecule type" value="Genomic_DNA"/>
</dbReference>
<dbReference type="OrthoDB" id="9844529at2"/>
<accession>A0A098G5C1</accession>
<protein>
    <submittedName>
        <fullName evidence="1">Uncharacterized protein</fullName>
    </submittedName>
</protein>